<dbReference type="OrthoDB" id="203279at2759"/>
<comment type="function">
    <text evidence="6">Component of the Mediator complex, a coactivator involved in the regulated transcription of nearly all RNA polymerase II-dependent genes. Mediator functions as a bridge to convey information from gene-specific regulatory proteins to the basal RNA polymerase II transcription machinery.</text>
</comment>
<dbReference type="AlphaFoldDB" id="A0A0A8L6W7"/>
<sequence>MSNQVLLDKLDRTTELLSNTLIQLAKLSDLEFGGKDTEQPRSSSGLATVSSSGVQMSNNYTMQLIKGVQDLLVITRNIREKWVLSQLPENKESSAFESEESLENCRKLVQESMKTLLNDMP</sequence>
<dbReference type="EMBL" id="CCBQ010000027">
    <property type="protein sequence ID" value="CDO93953.1"/>
    <property type="molecule type" value="Genomic_DNA"/>
</dbReference>
<dbReference type="Proteomes" id="UP000031516">
    <property type="component" value="Unassembled WGS sequence"/>
</dbReference>
<evidence type="ECO:0000256" key="3">
    <source>
        <dbReference type="ARBA" id="ARBA00023015"/>
    </source>
</evidence>
<dbReference type="PIRSF" id="PIRSF007936">
    <property type="entry name" value="SRB6"/>
    <property type="match status" value="1"/>
</dbReference>
<evidence type="ECO:0000256" key="6">
    <source>
        <dbReference type="PIRNR" id="PIRNR007936"/>
    </source>
</evidence>
<name>A0A0A8L6W7_9SACH</name>
<dbReference type="Pfam" id="PF06179">
    <property type="entry name" value="Med22"/>
    <property type="match status" value="1"/>
</dbReference>
<gene>
    <name evidence="7" type="ORF">KLDO_g2240B</name>
</gene>
<dbReference type="GO" id="GO:0016592">
    <property type="term" value="C:mediator complex"/>
    <property type="evidence" value="ECO:0007669"/>
    <property type="project" value="InterPro"/>
</dbReference>
<evidence type="ECO:0000256" key="5">
    <source>
        <dbReference type="ARBA" id="ARBA00023242"/>
    </source>
</evidence>
<protein>
    <recommendedName>
        <fullName evidence="6">Mediator of RNA polymerase II transcription subunit 22</fullName>
    </recommendedName>
    <alternativeName>
        <fullName evidence="6">Mediator complex subunit 22</fullName>
    </alternativeName>
</protein>
<evidence type="ECO:0000313" key="8">
    <source>
        <dbReference type="Proteomes" id="UP000031516"/>
    </source>
</evidence>
<dbReference type="GO" id="GO:0003712">
    <property type="term" value="F:transcription coregulator activity"/>
    <property type="evidence" value="ECO:0007669"/>
    <property type="project" value="InterPro"/>
</dbReference>
<dbReference type="GO" id="GO:0006357">
    <property type="term" value="P:regulation of transcription by RNA polymerase II"/>
    <property type="evidence" value="ECO:0007669"/>
    <property type="project" value="InterPro"/>
</dbReference>
<comment type="similarity">
    <text evidence="2 6">Belongs to the Mediator complex subunit 22 family.</text>
</comment>
<evidence type="ECO:0000256" key="2">
    <source>
        <dbReference type="ARBA" id="ARBA00005942"/>
    </source>
</evidence>
<evidence type="ECO:0000256" key="1">
    <source>
        <dbReference type="ARBA" id="ARBA00004123"/>
    </source>
</evidence>
<dbReference type="Gene3D" id="6.10.280.160">
    <property type="entry name" value="Mediator of RNA polymerase II transcription subunit 22"/>
    <property type="match status" value="1"/>
</dbReference>
<keyword evidence="6" id="KW-0010">Activator</keyword>
<reference evidence="7 8" key="1">
    <citation type="submission" date="2014-03" db="EMBL/GenBank/DDBJ databases">
        <title>The genome of Kluyveromyces dobzhanskii.</title>
        <authorList>
            <person name="Nystedt B."/>
            <person name="Astrom S."/>
        </authorList>
    </citation>
    <scope>NUCLEOTIDE SEQUENCE [LARGE SCALE GENOMIC DNA]</scope>
    <source>
        <strain evidence="7 8">CBS 2104</strain>
    </source>
</reference>
<comment type="subunit">
    <text evidence="6">Component of the Mediator complex.</text>
</comment>
<comment type="caution">
    <text evidence="7">The sequence shown here is derived from an EMBL/GenBank/DDBJ whole genome shotgun (WGS) entry which is preliminary data.</text>
</comment>
<accession>A0A0A8L6W7</accession>
<dbReference type="InterPro" id="IPR016530">
    <property type="entry name" value="Med22_Saccharomyce"/>
</dbReference>
<evidence type="ECO:0000256" key="4">
    <source>
        <dbReference type="ARBA" id="ARBA00023163"/>
    </source>
</evidence>
<evidence type="ECO:0000313" key="7">
    <source>
        <dbReference type="EMBL" id="CDO93953.1"/>
    </source>
</evidence>
<keyword evidence="4 6" id="KW-0804">Transcription</keyword>
<organism evidence="7 8">
    <name type="scientific">Kluyveromyces dobzhanskii CBS 2104</name>
    <dbReference type="NCBI Taxonomy" id="1427455"/>
    <lineage>
        <taxon>Eukaryota</taxon>
        <taxon>Fungi</taxon>
        <taxon>Dikarya</taxon>
        <taxon>Ascomycota</taxon>
        <taxon>Saccharomycotina</taxon>
        <taxon>Saccharomycetes</taxon>
        <taxon>Saccharomycetales</taxon>
        <taxon>Saccharomycetaceae</taxon>
        <taxon>Kluyveromyces</taxon>
    </lineage>
</organism>
<keyword evidence="3 6" id="KW-0805">Transcription regulation</keyword>
<dbReference type="InterPro" id="IPR009332">
    <property type="entry name" value="Med22"/>
</dbReference>
<proteinExistence type="inferred from homology"/>
<keyword evidence="5" id="KW-0539">Nucleus</keyword>
<keyword evidence="8" id="KW-1185">Reference proteome</keyword>
<comment type="subcellular location">
    <subcellularLocation>
        <location evidence="1 6">Nucleus</location>
    </subcellularLocation>
</comment>